<dbReference type="GO" id="GO:0141152">
    <property type="term" value="F:glycerol-3-phosphate dehydrogenase (NAD+) activity"/>
    <property type="evidence" value="ECO:0007669"/>
    <property type="project" value="UniProtKB-EC"/>
</dbReference>
<dbReference type="eggNOG" id="ENOG502SN5N">
    <property type="taxonomic scope" value="Eukaryota"/>
</dbReference>
<evidence type="ECO:0008006" key="7">
    <source>
        <dbReference type="Google" id="ProtNLM"/>
    </source>
</evidence>
<dbReference type="InterPro" id="IPR003421">
    <property type="entry name" value="Opine_DH"/>
</dbReference>
<dbReference type="HOGENOM" id="CLU_056511_0_0_1"/>
<feature type="domain" description="Opine dehydrogenase" evidence="4">
    <location>
        <begin position="196"/>
        <end position="341"/>
    </location>
</feature>
<dbReference type="OrthoDB" id="4394513at2759"/>
<dbReference type="GeneID" id="11506607"/>
<keyword evidence="6" id="KW-1185">Reference proteome</keyword>
<dbReference type="SUPFAM" id="SSF51735">
    <property type="entry name" value="NAD(P)-binding Rossmann-fold domains"/>
    <property type="match status" value="1"/>
</dbReference>
<dbReference type="InterPro" id="IPR008927">
    <property type="entry name" value="6-PGluconate_DH-like_C_sf"/>
</dbReference>
<evidence type="ECO:0000256" key="1">
    <source>
        <dbReference type="ARBA" id="ARBA00023002"/>
    </source>
</evidence>
<accession>G2QIU0</accession>
<organism evidence="5 6">
    <name type="scientific">Thermothelomyces thermophilus (strain ATCC 42464 / BCRC 31852 / DSM 1799)</name>
    <name type="common">Sporotrichum thermophile</name>
    <dbReference type="NCBI Taxonomy" id="573729"/>
    <lineage>
        <taxon>Eukaryota</taxon>
        <taxon>Fungi</taxon>
        <taxon>Dikarya</taxon>
        <taxon>Ascomycota</taxon>
        <taxon>Pezizomycotina</taxon>
        <taxon>Sordariomycetes</taxon>
        <taxon>Sordariomycetidae</taxon>
        <taxon>Sordariales</taxon>
        <taxon>Chaetomiaceae</taxon>
        <taxon>Thermothelomyces</taxon>
    </lineage>
</organism>
<dbReference type="VEuPathDB" id="FungiDB:MYCTH_117063"/>
<dbReference type="Pfam" id="PF01210">
    <property type="entry name" value="NAD_Gly3P_dh_N"/>
    <property type="match status" value="1"/>
</dbReference>
<dbReference type="PANTHER" id="PTHR38015:SF1">
    <property type="entry name" value="OPINE DEHYDROGENASE DOMAIN-CONTAINING PROTEIN"/>
    <property type="match status" value="1"/>
</dbReference>
<dbReference type="GO" id="GO:0051287">
    <property type="term" value="F:NAD binding"/>
    <property type="evidence" value="ECO:0007669"/>
    <property type="project" value="InterPro"/>
</dbReference>
<keyword evidence="1" id="KW-0560">Oxidoreductase</keyword>
<protein>
    <recommendedName>
        <fullName evidence="7">Opine dehydrogenase domain-containing protein</fullName>
    </recommendedName>
</protein>
<reference evidence="5 6" key="1">
    <citation type="journal article" date="2011" name="Nat. Biotechnol.">
        <title>Comparative genomic analysis of the thermophilic biomass-degrading fungi Myceliophthora thermophila and Thielavia terrestris.</title>
        <authorList>
            <person name="Berka R.M."/>
            <person name="Grigoriev I.V."/>
            <person name="Otillar R."/>
            <person name="Salamov A."/>
            <person name="Grimwood J."/>
            <person name="Reid I."/>
            <person name="Ishmael N."/>
            <person name="John T."/>
            <person name="Darmond C."/>
            <person name="Moisan M.-C."/>
            <person name="Henrissat B."/>
            <person name="Coutinho P.M."/>
            <person name="Lombard V."/>
            <person name="Natvig D.O."/>
            <person name="Lindquist E."/>
            <person name="Schmutz J."/>
            <person name="Lucas S."/>
            <person name="Harris P."/>
            <person name="Powlowski J."/>
            <person name="Bellemare A."/>
            <person name="Taylor D."/>
            <person name="Butler G."/>
            <person name="de Vries R.P."/>
            <person name="Allijn I.E."/>
            <person name="van den Brink J."/>
            <person name="Ushinsky S."/>
            <person name="Storms R."/>
            <person name="Powell A.J."/>
            <person name="Paulsen I.T."/>
            <person name="Elbourne L.D.H."/>
            <person name="Baker S.E."/>
            <person name="Magnuson J."/>
            <person name="LaBoissiere S."/>
            <person name="Clutterbuck A.J."/>
            <person name="Martinez D."/>
            <person name="Wogulis M."/>
            <person name="de Leon A.L."/>
            <person name="Rey M.W."/>
            <person name="Tsang A."/>
        </authorList>
    </citation>
    <scope>NUCLEOTIDE SEQUENCE [LARGE SCALE GENOMIC DNA]</scope>
    <source>
        <strain evidence="6">ATCC 42464 / BCRC 31852 / DSM 1799</strain>
    </source>
</reference>
<dbReference type="GO" id="GO:0046168">
    <property type="term" value="P:glycerol-3-phosphate catabolic process"/>
    <property type="evidence" value="ECO:0007669"/>
    <property type="project" value="InterPro"/>
</dbReference>
<name>G2QIU0_THET4</name>
<dbReference type="AlphaFoldDB" id="G2QIU0"/>
<gene>
    <name evidence="5" type="ORF">MYCTH_117063</name>
</gene>
<dbReference type="Pfam" id="PF02317">
    <property type="entry name" value="Octopine_DH"/>
    <property type="match status" value="1"/>
</dbReference>
<comment type="catalytic activity">
    <reaction evidence="2">
        <text>sn-glycerol 3-phosphate + NAD(+) = dihydroxyacetone phosphate + NADH + H(+)</text>
        <dbReference type="Rhea" id="RHEA:11092"/>
        <dbReference type="ChEBI" id="CHEBI:15378"/>
        <dbReference type="ChEBI" id="CHEBI:57540"/>
        <dbReference type="ChEBI" id="CHEBI:57597"/>
        <dbReference type="ChEBI" id="CHEBI:57642"/>
        <dbReference type="ChEBI" id="CHEBI:57945"/>
        <dbReference type="EC" id="1.1.1.8"/>
    </reaction>
</comment>
<dbReference type="Gene3D" id="3.40.50.720">
    <property type="entry name" value="NAD(P)-binding Rossmann-like Domain"/>
    <property type="match status" value="1"/>
</dbReference>
<dbReference type="KEGG" id="mtm:MYCTH_117063"/>
<dbReference type="PANTHER" id="PTHR38015">
    <property type="entry name" value="BLR6086 PROTEIN"/>
    <property type="match status" value="1"/>
</dbReference>
<evidence type="ECO:0000313" key="6">
    <source>
        <dbReference type="Proteomes" id="UP000007322"/>
    </source>
</evidence>
<dbReference type="RefSeq" id="XP_003664813.1">
    <property type="nucleotide sequence ID" value="XM_003664765.1"/>
</dbReference>
<dbReference type="EMBL" id="CP003006">
    <property type="protein sequence ID" value="AEO59568.1"/>
    <property type="molecule type" value="Genomic_DNA"/>
</dbReference>
<evidence type="ECO:0000259" key="4">
    <source>
        <dbReference type="Pfam" id="PF02317"/>
    </source>
</evidence>
<evidence type="ECO:0000313" key="5">
    <source>
        <dbReference type="EMBL" id="AEO59568.1"/>
    </source>
</evidence>
<feature type="domain" description="Glycerol-3-phosphate dehydrogenase NAD-dependent N-terminal" evidence="3">
    <location>
        <begin position="13"/>
        <end position="111"/>
    </location>
</feature>
<dbReference type="SUPFAM" id="SSF48179">
    <property type="entry name" value="6-phosphogluconate dehydrogenase C-terminal domain-like"/>
    <property type="match status" value="1"/>
</dbReference>
<dbReference type="Proteomes" id="UP000007322">
    <property type="component" value="Chromosome 5"/>
</dbReference>
<dbReference type="InterPro" id="IPR051729">
    <property type="entry name" value="Opine/Lysopine_DH"/>
</dbReference>
<sequence length="384" mass="41386">MLVQQQQQQHTASIVGAGPAGFALAAGLQSQGTSVLVYSHPTHVRHANQVRRNGLLRASGLMEGSTRVRVTTDMAEAVAFSRIMFLTVPSTGQETVLEELRKFSLRQHAIVAVPGNLFSLIAADLHAGCILETNLSPYSCRMEGDGELRVLGKKELVFIAALQPAEGEEEEDDVVVVRRALCGEVARILSPTRLKWCSSVVEVSLANVNGVFHPLMMLMNAGRIESTGGDFMLYADGLTPSVANAMAAVDRVRIQIGEALGLRLDGAVAVSNECYGQGFSNFVDLGRHSPPHNRLRAPPTLENRNLTEDVPDLLVSWCSLAEKLGIDASPIRAVITLAQMATGVDYLATGRNLRRLGLEHATRAELIARFGGCDSSADRQKRAV</sequence>
<dbReference type="InParanoid" id="G2QIU0"/>
<dbReference type="InterPro" id="IPR036291">
    <property type="entry name" value="NAD(P)-bd_dom_sf"/>
</dbReference>
<dbReference type="OMA" id="MNAGWIE"/>
<dbReference type="Gene3D" id="1.10.1040.10">
    <property type="entry name" value="N-(1-d-carboxylethyl)-l-norvaline Dehydrogenase, domain 2"/>
    <property type="match status" value="1"/>
</dbReference>
<evidence type="ECO:0000259" key="3">
    <source>
        <dbReference type="Pfam" id="PF01210"/>
    </source>
</evidence>
<proteinExistence type="predicted"/>
<evidence type="ECO:0000256" key="2">
    <source>
        <dbReference type="ARBA" id="ARBA00048683"/>
    </source>
</evidence>
<dbReference type="InterPro" id="IPR013328">
    <property type="entry name" value="6PGD_dom2"/>
</dbReference>
<dbReference type="InterPro" id="IPR011128">
    <property type="entry name" value="G3P_DH_NAD-dep_N"/>
</dbReference>